<dbReference type="InterPro" id="IPR058488">
    <property type="entry name" value="DUF8175"/>
</dbReference>
<feature type="region of interest" description="Disordered" evidence="1">
    <location>
        <begin position="41"/>
        <end position="64"/>
    </location>
</feature>
<protein>
    <recommendedName>
        <fullName evidence="3">DUF8175 domain-containing protein</fullName>
    </recommendedName>
</protein>
<evidence type="ECO:0000313" key="5">
    <source>
        <dbReference type="Proteomes" id="UP000582646"/>
    </source>
</evidence>
<gene>
    <name evidence="4" type="ORF">HF999_14100</name>
</gene>
<dbReference type="EMBL" id="JAAXOQ010000018">
    <property type="protein sequence ID" value="NKY19495.1"/>
    <property type="molecule type" value="Genomic_DNA"/>
</dbReference>
<evidence type="ECO:0000313" key="4">
    <source>
        <dbReference type="EMBL" id="NKY19495.1"/>
    </source>
</evidence>
<sequence>MIRRLFLLVVVTVAAAACSPAPSEDASAPTGLTWSVVSGMEVPSADQGPRNRTEPAPTGYEHSQTGAALAAINAAVRTGVAGDAGSQTGQPEWAVVTRDLIAPGRNKDWWIAQRARIRVEPADPAAAPRVVAYRVTSYDAAEAFVDVYCTLPDRSTTVNHLQVAWTAADDWGLVMPAPEEQTEPGANSRPRIQSVPSIPHDAVQLR</sequence>
<dbReference type="RefSeq" id="WP_168546490.1">
    <property type="nucleotide sequence ID" value="NZ_BAAAKS010000019.1"/>
</dbReference>
<feature type="chain" id="PRO_5039566656" description="DUF8175 domain-containing protein" evidence="2">
    <location>
        <begin position="24"/>
        <end position="206"/>
    </location>
</feature>
<keyword evidence="2" id="KW-0732">Signal</keyword>
<dbReference type="Proteomes" id="UP000582646">
    <property type="component" value="Unassembled WGS sequence"/>
</dbReference>
<dbReference type="Pfam" id="PF26526">
    <property type="entry name" value="DUF8175"/>
    <property type="match status" value="1"/>
</dbReference>
<organism evidence="4 5">
    <name type="scientific">Tsukamurella spumae</name>
    <dbReference type="NCBI Taxonomy" id="44753"/>
    <lineage>
        <taxon>Bacteria</taxon>
        <taxon>Bacillati</taxon>
        <taxon>Actinomycetota</taxon>
        <taxon>Actinomycetes</taxon>
        <taxon>Mycobacteriales</taxon>
        <taxon>Tsukamurellaceae</taxon>
        <taxon>Tsukamurella</taxon>
    </lineage>
</organism>
<reference evidence="4 5" key="1">
    <citation type="submission" date="2020-04" db="EMBL/GenBank/DDBJ databases">
        <title>MicrobeNet Type strains.</title>
        <authorList>
            <person name="Nicholson A.C."/>
        </authorList>
    </citation>
    <scope>NUCLEOTIDE SEQUENCE [LARGE SCALE GENOMIC DNA]</scope>
    <source>
        <strain evidence="4 5">DSM 44113</strain>
    </source>
</reference>
<evidence type="ECO:0000259" key="3">
    <source>
        <dbReference type="Pfam" id="PF26526"/>
    </source>
</evidence>
<feature type="signal peptide" evidence="2">
    <location>
        <begin position="1"/>
        <end position="23"/>
    </location>
</feature>
<evidence type="ECO:0000256" key="2">
    <source>
        <dbReference type="SAM" id="SignalP"/>
    </source>
</evidence>
<dbReference type="PROSITE" id="PS51257">
    <property type="entry name" value="PROKAR_LIPOPROTEIN"/>
    <property type="match status" value="1"/>
</dbReference>
<comment type="caution">
    <text evidence="4">The sequence shown here is derived from an EMBL/GenBank/DDBJ whole genome shotgun (WGS) entry which is preliminary data.</text>
</comment>
<accession>A0A846X4K0</accession>
<feature type="region of interest" description="Disordered" evidence="1">
    <location>
        <begin position="177"/>
        <end position="206"/>
    </location>
</feature>
<name>A0A846X4K0_9ACTN</name>
<dbReference type="AlphaFoldDB" id="A0A846X4K0"/>
<proteinExistence type="predicted"/>
<keyword evidence="5" id="KW-1185">Reference proteome</keyword>
<feature type="domain" description="DUF8175" evidence="3">
    <location>
        <begin position="20"/>
        <end position="180"/>
    </location>
</feature>
<evidence type="ECO:0000256" key="1">
    <source>
        <dbReference type="SAM" id="MobiDB-lite"/>
    </source>
</evidence>